<name>A0ABR2WNQ1_9FUNG</name>
<dbReference type="InterPro" id="IPR011993">
    <property type="entry name" value="PH-like_dom_sf"/>
</dbReference>
<dbReference type="Gene3D" id="2.30.29.30">
    <property type="entry name" value="Pleckstrin-homology domain (PH domain)/Phosphotyrosine-binding domain (PTB)"/>
    <property type="match status" value="1"/>
</dbReference>
<evidence type="ECO:0000313" key="3">
    <source>
        <dbReference type="EMBL" id="KAK9763120.1"/>
    </source>
</evidence>
<dbReference type="Pfam" id="PF15410">
    <property type="entry name" value="PH_9"/>
    <property type="match status" value="1"/>
</dbReference>
<feature type="region of interest" description="Disordered" evidence="1">
    <location>
        <begin position="1"/>
        <end position="24"/>
    </location>
</feature>
<feature type="domain" description="Pleckstrin homology" evidence="2">
    <location>
        <begin position="63"/>
        <end position="167"/>
    </location>
</feature>
<evidence type="ECO:0000259" key="2">
    <source>
        <dbReference type="Pfam" id="PF15410"/>
    </source>
</evidence>
<comment type="caution">
    <text evidence="3">The sequence shown here is derived from an EMBL/GenBank/DDBJ whole genome shotgun (WGS) entry which is preliminary data.</text>
</comment>
<reference evidence="3 4" key="1">
    <citation type="submission" date="2023-04" db="EMBL/GenBank/DDBJ databases">
        <title>Genome of Basidiobolus ranarum AG-B5.</title>
        <authorList>
            <person name="Stajich J.E."/>
            <person name="Carter-House D."/>
            <person name="Gryganskyi A."/>
        </authorList>
    </citation>
    <scope>NUCLEOTIDE SEQUENCE [LARGE SCALE GENOMIC DNA]</scope>
    <source>
        <strain evidence="3 4">AG-B5</strain>
    </source>
</reference>
<organism evidence="3 4">
    <name type="scientific">Basidiobolus ranarum</name>
    <dbReference type="NCBI Taxonomy" id="34480"/>
    <lineage>
        <taxon>Eukaryota</taxon>
        <taxon>Fungi</taxon>
        <taxon>Fungi incertae sedis</taxon>
        <taxon>Zoopagomycota</taxon>
        <taxon>Entomophthoromycotina</taxon>
        <taxon>Basidiobolomycetes</taxon>
        <taxon>Basidiobolales</taxon>
        <taxon>Basidiobolaceae</taxon>
        <taxon>Basidiobolus</taxon>
    </lineage>
</organism>
<sequence length="168" mass="19086">MTKQLIDINKMNEETSRRSSTQLSRSTIYSDLEGSCLEDNDDMPTRHGVTLSTVDEENVKYTKLGHVVRKHLFERAGKKASCRQWRDCFVVIDKGEFRMYKSEKGGKLGPEVLDDSNSQLGRLSLRHTLTSGLPAPGHSPFRPYVFALQLSHGGVYLFQVRSSEEYQT</sequence>
<dbReference type="Proteomes" id="UP001479436">
    <property type="component" value="Unassembled WGS sequence"/>
</dbReference>
<evidence type="ECO:0000256" key="1">
    <source>
        <dbReference type="SAM" id="MobiDB-lite"/>
    </source>
</evidence>
<dbReference type="SUPFAM" id="SSF50729">
    <property type="entry name" value="PH domain-like"/>
    <property type="match status" value="1"/>
</dbReference>
<dbReference type="InterPro" id="IPR041681">
    <property type="entry name" value="PH_9"/>
</dbReference>
<dbReference type="EMBL" id="JASJQH010000729">
    <property type="protein sequence ID" value="KAK9763120.1"/>
    <property type="molecule type" value="Genomic_DNA"/>
</dbReference>
<proteinExistence type="predicted"/>
<evidence type="ECO:0000313" key="4">
    <source>
        <dbReference type="Proteomes" id="UP001479436"/>
    </source>
</evidence>
<gene>
    <name evidence="3" type="ORF">K7432_010515</name>
</gene>
<accession>A0ABR2WNQ1</accession>
<keyword evidence="4" id="KW-1185">Reference proteome</keyword>
<protein>
    <recommendedName>
        <fullName evidence="2">Pleckstrin homology domain-containing protein</fullName>
    </recommendedName>
</protein>